<dbReference type="Proteomes" id="UP000436138">
    <property type="component" value="Chromosome"/>
</dbReference>
<dbReference type="AlphaFoldDB" id="A0A6I6NHN0"/>
<gene>
    <name evidence="1" type="ORF">GQF42_38960</name>
</gene>
<dbReference type="KEGG" id="sbro:GQF42_38960"/>
<reference evidence="1 2" key="1">
    <citation type="submission" date="2019-12" db="EMBL/GenBank/DDBJ databases">
        <title>Streptomyces sp. strain T44 isolated from rhizosphere soil of Broussonetia papyrifera.</title>
        <authorList>
            <person name="Mo P."/>
        </authorList>
    </citation>
    <scope>NUCLEOTIDE SEQUENCE [LARGE SCALE GENOMIC DNA]</scope>
    <source>
        <strain evidence="1 2">T44</strain>
    </source>
</reference>
<name>A0A6I6NHN0_9ACTN</name>
<organism evidence="1 2">
    <name type="scientific">Streptomyces broussonetiae</name>
    <dbReference type="NCBI Taxonomy" id="2686304"/>
    <lineage>
        <taxon>Bacteria</taxon>
        <taxon>Bacillati</taxon>
        <taxon>Actinomycetota</taxon>
        <taxon>Actinomycetes</taxon>
        <taxon>Kitasatosporales</taxon>
        <taxon>Streptomycetaceae</taxon>
        <taxon>Streptomyces</taxon>
    </lineage>
</organism>
<proteinExistence type="predicted"/>
<evidence type="ECO:0000313" key="1">
    <source>
        <dbReference type="EMBL" id="QHA08455.1"/>
    </source>
</evidence>
<sequence>MITPWGGAADGTLCAAQGSRLAPDDRGRGQRGRYAVKKGLANVGATIFLNPLPETVGWEK</sequence>
<keyword evidence="2" id="KW-1185">Reference proteome</keyword>
<protein>
    <submittedName>
        <fullName evidence="1">Uncharacterized protein</fullName>
    </submittedName>
</protein>
<dbReference type="RefSeq" id="WP_158927871.1">
    <property type="nucleotide sequence ID" value="NZ_CP047020.1"/>
</dbReference>
<evidence type="ECO:0000313" key="2">
    <source>
        <dbReference type="Proteomes" id="UP000436138"/>
    </source>
</evidence>
<dbReference type="EMBL" id="CP047020">
    <property type="protein sequence ID" value="QHA08455.1"/>
    <property type="molecule type" value="Genomic_DNA"/>
</dbReference>
<accession>A0A6I6NHN0</accession>